<name>N8YD93_9GAMM</name>
<dbReference type="HOGENOM" id="CLU_060309_0_0_6"/>
<dbReference type="RefSeq" id="WP_004858520.1">
    <property type="nucleotide sequence ID" value="NZ_ASYY01000116.1"/>
</dbReference>
<dbReference type="Proteomes" id="UP000013117">
    <property type="component" value="Unassembled WGS sequence"/>
</dbReference>
<evidence type="ECO:0008006" key="3">
    <source>
        <dbReference type="Google" id="ProtNLM"/>
    </source>
</evidence>
<dbReference type="Gene3D" id="3.40.50.2000">
    <property type="entry name" value="Glycogen Phosphorylase B"/>
    <property type="match status" value="1"/>
</dbReference>
<dbReference type="SUPFAM" id="SSF53756">
    <property type="entry name" value="UDP-Glycosyltransferase/glycogen phosphorylase"/>
    <property type="match status" value="1"/>
</dbReference>
<sequence>MKMLYIGPKVLKVMTGGDSVNKRNENILKNILQDDFLTFYIDKPENSIFQKFKGYLGGINESNIAEIIHVILKNDISCVFLSQSFYGKLCKKLRAYFPNLKIITFYHNIEKHYAREYLKVAGLTHYPFYLLATYNERQTVMYSTYNFVLNQRDSLLMHDIYKKTSDFTLPVSYKDVFDESKIIREPNSRLKILFVGTAFFGNLPGIEFFVKNVMPYVNAELIIVGKGMDNYKAKFEISKNVKVLGFVDDLSLYYYCASIVVAPIFSGGGMKTKIAEALMYGKTILGTKEAFEGYEKNNVVTIECNTADEFISTINQLDSNISPFNETARELYKKNYDDAILQSDLKQYLSDLM</sequence>
<dbReference type="GeneID" id="84208491"/>
<organism evidence="1 2">
    <name type="scientific">Acinetobacter gerneri DSM 14967 = CIP 107464 = MTCC 9824</name>
    <dbReference type="NCBI Taxonomy" id="1120926"/>
    <lineage>
        <taxon>Bacteria</taxon>
        <taxon>Pseudomonadati</taxon>
        <taxon>Pseudomonadota</taxon>
        <taxon>Gammaproteobacteria</taxon>
        <taxon>Moraxellales</taxon>
        <taxon>Moraxellaceae</taxon>
        <taxon>Acinetobacter</taxon>
    </lineage>
</organism>
<accession>N8YD93</accession>
<proteinExistence type="predicted"/>
<evidence type="ECO:0000313" key="1">
    <source>
        <dbReference type="EMBL" id="ENV34772.1"/>
    </source>
</evidence>
<comment type="caution">
    <text evidence="1">The sequence shown here is derived from an EMBL/GenBank/DDBJ whole genome shotgun (WGS) entry which is preliminary data.</text>
</comment>
<dbReference type="AlphaFoldDB" id="N8YD93"/>
<keyword evidence="2" id="KW-1185">Reference proteome</keyword>
<protein>
    <recommendedName>
        <fullName evidence="3">Glycosyl transferase family 1 domain-containing protein</fullName>
    </recommendedName>
</protein>
<dbReference type="Pfam" id="PF13692">
    <property type="entry name" value="Glyco_trans_1_4"/>
    <property type="match status" value="1"/>
</dbReference>
<gene>
    <name evidence="1" type="ORF">F960_01080</name>
</gene>
<reference evidence="1 2" key="1">
    <citation type="submission" date="2013-02" db="EMBL/GenBank/DDBJ databases">
        <title>The Genome Sequence of Acinetobacter gerneri CIP 107464.</title>
        <authorList>
            <consortium name="The Broad Institute Genome Sequencing Platform"/>
            <consortium name="The Broad Institute Genome Sequencing Center for Infectious Disease"/>
            <person name="Cerqueira G."/>
            <person name="Feldgarden M."/>
            <person name="Courvalin P."/>
            <person name="Perichon B."/>
            <person name="Grillot-Courvalin C."/>
            <person name="Clermont D."/>
            <person name="Rocha E."/>
            <person name="Yoon E.-J."/>
            <person name="Nemec A."/>
            <person name="Walker B."/>
            <person name="Young S.K."/>
            <person name="Zeng Q."/>
            <person name="Gargeya S."/>
            <person name="Fitzgerald M."/>
            <person name="Haas B."/>
            <person name="Abouelleil A."/>
            <person name="Alvarado L."/>
            <person name="Arachchi H.M."/>
            <person name="Berlin A.M."/>
            <person name="Chapman S.B."/>
            <person name="Dewar J."/>
            <person name="Goldberg J."/>
            <person name="Griggs A."/>
            <person name="Gujja S."/>
            <person name="Hansen M."/>
            <person name="Howarth C."/>
            <person name="Imamovic A."/>
            <person name="Larimer J."/>
            <person name="McCowan C."/>
            <person name="Murphy C."/>
            <person name="Neiman D."/>
            <person name="Pearson M."/>
            <person name="Priest M."/>
            <person name="Roberts A."/>
            <person name="Saif S."/>
            <person name="Shea T."/>
            <person name="Sisk P."/>
            <person name="Sykes S."/>
            <person name="Wortman J."/>
            <person name="Nusbaum C."/>
            <person name="Birren B."/>
        </authorList>
    </citation>
    <scope>NUCLEOTIDE SEQUENCE [LARGE SCALE GENOMIC DNA]</scope>
    <source>
        <strain evidence="1 2">CIP 107464</strain>
    </source>
</reference>
<evidence type="ECO:0000313" key="2">
    <source>
        <dbReference type="Proteomes" id="UP000013117"/>
    </source>
</evidence>
<dbReference type="OrthoDB" id="9807209at2"/>
<dbReference type="EMBL" id="APPN01000052">
    <property type="protein sequence ID" value="ENV34772.1"/>
    <property type="molecule type" value="Genomic_DNA"/>
</dbReference>
<dbReference type="STRING" id="202952.GCA_000747725_00502"/>
<dbReference type="PATRIC" id="fig|1120926.3.peg.1037"/>
<dbReference type="eggNOG" id="COG0438">
    <property type="taxonomic scope" value="Bacteria"/>
</dbReference>